<feature type="transmembrane region" description="Helical" evidence="7">
    <location>
        <begin position="340"/>
        <end position="361"/>
    </location>
</feature>
<feature type="region of interest" description="Disordered" evidence="6">
    <location>
        <begin position="1339"/>
        <end position="1374"/>
    </location>
</feature>
<feature type="compositionally biased region" description="Low complexity" evidence="6">
    <location>
        <begin position="212"/>
        <end position="227"/>
    </location>
</feature>
<evidence type="ECO:0000313" key="10">
    <source>
        <dbReference type="Proteomes" id="UP001292094"/>
    </source>
</evidence>
<dbReference type="GO" id="GO:0008381">
    <property type="term" value="F:mechanosensitive monoatomic ion channel activity"/>
    <property type="evidence" value="ECO:0007669"/>
    <property type="project" value="TreeGrafter"/>
</dbReference>
<evidence type="ECO:0000256" key="1">
    <source>
        <dbReference type="ARBA" id="ARBA00004141"/>
    </source>
</evidence>
<feature type="compositionally biased region" description="Polar residues" evidence="6">
    <location>
        <begin position="69"/>
        <end position="80"/>
    </location>
</feature>
<feature type="transmembrane region" description="Helical" evidence="7">
    <location>
        <begin position="301"/>
        <end position="319"/>
    </location>
</feature>
<feature type="region of interest" description="Disordered" evidence="6">
    <location>
        <begin position="1"/>
        <end position="160"/>
    </location>
</feature>
<feature type="compositionally biased region" description="Low complexity" evidence="6">
    <location>
        <begin position="1341"/>
        <end position="1356"/>
    </location>
</feature>
<feature type="compositionally biased region" description="Polar residues" evidence="6">
    <location>
        <begin position="1964"/>
        <end position="2012"/>
    </location>
</feature>
<feature type="compositionally biased region" description="Gly residues" evidence="6">
    <location>
        <begin position="1"/>
        <end position="45"/>
    </location>
</feature>
<feature type="region of interest" description="Disordered" evidence="6">
    <location>
        <begin position="1627"/>
        <end position="1693"/>
    </location>
</feature>
<evidence type="ECO:0000256" key="5">
    <source>
        <dbReference type="ARBA" id="ARBA00023136"/>
    </source>
</evidence>
<keyword evidence="3 7" id="KW-0812">Transmembrane</keyword>
<feature type="region of interest" description="Disordered" evidence="6">
    <location>
        <begin position="193"/>
        <end position="231"/>
    </location>
</feature>
<dbReference type="PANTHER" id="PTHR23302:SF40">
    <property type="entry name" value="TRANSMEMBRANE CHANNEL-LIKE PROTEIN"/>
    <property type="match status" value="1"/>
</dbReference>
<feature type="region of interest" description="Disordered" evidence="6">
    <location>
        <begin position="2046"/>
        <end position="2070"/>
    </location>
</feature>
<reference evidence="9" key="1">
    <citation type="submission" date="2023-11" db="EMBL/GenBank/DDBJ databases">
        <title>Genome assemblies of two species of porcelain crab, Petrolisthes cinctipes and Petrolisthes manimaculis (Anomura: Porcellanidae).</title>
        <authorList>
            <person name="Angst P."/>
        </authorList>
    </citation>
    <scope>NUCLEOTIDE SEQUENCE</scope>
    <source>
        <strain evidence="9">PB745_02</strain>
        <tissue evidence="9">Gill</tissue>
    </source>
</reference>
<feature type="compositionally biased region" description="Basic and acidic residues" evidence="6">
    <location>
        <begin position="1900"/>
        <end position="1925"/>
    </location>
</feature>
<dbReference type="GO" id="GO:0005886">
    <property type="term" value="C:plasma membrane"/>
    <property type="evidence" value="ECO:0007669"/>
    <property type="project" value="InterPro"/>
</dbReference>
<feature type="region of interest" description="Disordered" evidence="6">
    <location>
        <begin position="1892"/>
        <end position="2034"/>
    </location>
</feature>
<feature type="compositionally biased region" description="Polar residues" evidence="6">
    <location>
        <begin position="1357"/>
        <end position="1368"/>
    </location>
</feature>
<feature type="compositionally biased region" description="Basic residues" evidence="6">
    <location>
        <begin position="1795"/>
        <end position="1806"/>
    </location>
</feature>
<feature type="transmembrane region" description="Helical" evidence="7">
    <location>
        <begin position="586"/>
        <end position="606"/>
    </location>
</feature>
<dbReference type="InterPro" id="IPR012496">
    <property type="entry name" value="TMC_dom"/>
</dbReference>
<feature type="compositionally biased region" description="Basic and acidic residues" evidence="6">
    <location>
        <begin position="1101"/>
        <end position="1111"/>
    </location>
</feature>
<feature type="transmembrane region" description="Helical" evidence="7">
    <location>
        <begin position="1404"/>
        <end position="1425"/>
    </location>
</feature>
<feature type="compositionally biased region" description="Basic residues" evidence="6">
    <location>
        <begin position="198"/>
        <end position="211"/>
    </location>
</feature>
<evidence type="ECO:0000256" key="4">
    <source>
        <dbReference type="ARBA" id="ARBA00022989"/>
    </source>
</evidence>
<dbReference type="Proteomes" id="UP001292094">
    <property type="component" value="Unassembled WGS sequence"/>
</dbReference>
<comment type="subcellular location">
    <subcellularLocation>
        <location evidence="1">Membrane</location>
        <topology evidence="1">Multi-pass membrane protein</topology>
    </subcellularLocation>
</comment>
<feature type="compositionally biased region" description="Basic and acidic residues" evidence="6">
    <location>
        <begin position="1810"/>
        <end position="1826"/>
    </location>
</feature>
<organism evidence="9 10">
    <name type="scientific">Petrolisthes manimaculis</name>
    <dbReference type="NCBI Taxonomy" id="1843537"/>
    <lineage>
        <taxon>Eukaryota</taxon>
        <taxon>Metazoa</taxon>
        <taxon>Ecdysozoa</taxon>
        <taxon>Arthropoda</taxon>
        <taxon>Crustacea</taxon>
        <taxon>Multicrustacea</taxon>
        <taxon>Malacostraca</taxon>
        <taxon>Eumalacostraca</taxon>
        <taxon>Eucarida</taxon>
        <taxon>Decapoda</taxon>
        <taxon>Pleocyemata</taxon>
        <taxon>Anomura</taxon>
        <taxon>Galatheoidea</taxon>
        <taxon>Porcellanidae</taxon>
        <taxon>Petrolisthes</taxon>
    </lineage>
</organism>
<evidence type="ECO:0000256" key="6">
    <source>
        <dbReference type="SAM" id="MobiDB-lite"/>
    </source>
</evidence>
<dbReference type="Pfam" id="PF07810">
    <property type="entry name" value="TMC"/>
    <property type="match status" value="1"/>
</dbReference>
<gene>
    <name evidence="9" type="ORF">Pmani_023052</name>
</gene>
<feature type="transmembrane region" description="Helical" evidence="7">
    <location>
        <begin position="514"/>
        <end position="535"/>
    </location>
</feature>
<accession>A0AAE1PBU8</accession>
<sequence>MSGGGAGGGGRGGGGGGGGRGGGAGGGGRGGGGAVGAGGGRGGGVVVVDEEDGPIKSPRSRSPAMGVTSLLTNHSKATPQQEDEGRRGSGGGILRLDPAKPRRSSATSVDFKMDKDDPSSPCPSDRLSVTWADGERSVSSDGASMRPLGPSCSPGPSPPSMATQIPAIPCLLEEPVREDEDMSASVTAILRRSSTLKASRRGSKKKKKMRRTSTMTTSSGETVVEMEGLSEEEEVEETLRIHKEVLAGVKLQPWPIERKLRLVRSAQEYINRHEGQREERLAHSSSTKDVILGHFIRIRRVVRAGLWAVYVWVSGLEAWQGRIKTIESHFGSAVASYFTFLRWVLGLNLVLALLLAAFVIIPEFLAADKAGTGERKFLLLEEVVSAYDFKVMWDFEGVLRYSPIFYGYYSKVPTTREGYRLPLAYFLTSLAVYAYSFIAILRKMAANSRMSKLSEDEEYTFSWRLLASWDFTIGNSEAAQNKVAAINTGFREALLEARELEKEEKSWKLRARRFVAHLIVLLLVTASAYAVVLLVFRSEEVNTKSSWWRQNELTIVLTLISIIYPNLFDLVGLLELRHPRNQLQWQLARIMALNLLNLNTLIFALFSKVHGMTKDLQHLKTNISEMRENVLTNTMAHLPSPGDYDVSLLDDLGGNVSDILSSDVADFGYMLTTSTLATLVTAAAFTTRSQPISQNDARLKVLPRPSCYRISAPCSNHSTSSQPILSPLLTSLAPSVENIPPSVVKPSQATTDNTLNATTTIVTINNNTITLDSVPPTITNQTISNKNNLSTTITLGTEVPTSTKDSSNWYEEVYGDGGGFGDATYGGVEPIYLDDQNSTESNLVVTLDSSGVGDSNTTADDDVTNVISVTGDTVADRETETFDDGSASVVSADDTRGKGNVTHTIDETAVSTATEMYKSDVSDNLSITTPVSKEVDASVNRISTDDPNILVENLNNDTTEGFTSALHNMEAQPYTSFSPEDTKSEENLNSLFDILSGSGLGFAGKLFHNIDDVEIKEPDSDNGNHRGSERLTEENALSGRIRNIIKRETKNIPEPLMCALHQRFHKPESQKKQREDVESRDNPREDQTKEVQSTAKIKQAKPGDENQDENKLQLTKASTNNRFRRAIDDTDHMVPDSDSYVDYELLEGSDGNFASPDFTAVGSEKTVNATNDEADYIMSVGEGDLKAVTPTSVDYPDITTRNMTHYFEALKDGLSSTTESTDSGDTSQITSQVPFRVTEVYEGDNVTKERLDNTTWNDEVMNVTKEVWRNITGEDMTEKSLRNTTMEDDEFVIEGLENTTETDEGMTDGNDCVIIVCPEPIDDSIPSTTTFQPIITDTQESTRTQQPTTMTSTPTSHLCTSAEHSSGPVQPIKDNPEMFASHLEFKERERLRKLCWETMFGQEIIKLTIMDLVVTVVTIVVGDYIRAVVVRVFNKCGCCCWDLEKQFPGYPDFKIAENILHLVNNQGMVWMGMFFAPGLPALNAAKLVILLYVRSWAVVTSNVPPETVFKASNNNNFYLLFLLTMLFLCTLPVGYAVVWLEPSWHCGPFSDYPKIYQLATSTLIGSLPKKLHSVIDYISSPGVVIPAGLLLVLIIYYLLSLTTALREANSDLRASIVYSDQLRHERSAEKRKAQDAKSGKNRPETPTTRWGRVVPLTPMPRLRLNAISSDQDKAPPTKKQLTAPMSPEVDGATGIANGEVSRARDEGSWPDDVTDLGHSEVFDDSLSEARKSGKDLEGAVVRQERDRRTEFAEERDPRDQEAASKSPHSKKRHRKESYPPIGKPEDYLQYSGGPKARHRSSGHGRMAKLPQDRKQSDDNIRKDSPTKVKASHRPFVDSPRERRRGSSQSGKLRYKNPDDYAQEVIEGVVKKEASKQSKSPKIVLKTVPHTAIVEPTGANHRREPSILRMEDLRRGSHGRGLKEQTQETPTTGVKPSHHRSSSEDSQSLHTIPVIKISKEDSVERSLQQAKLQRQDKTQQQSTEDITSCQQSVSTSDTNPLLLSEMSPTSVKAPTSVNVTPSPPSERSKTQEPLEVNMDEMDSRHKFSPIETNLDDIESVGYPDSLDHSDQTSDTIALLGKTDLPEKCQTHLAIQEPSSIMSSDDEATLLEEN</sequence>
<keyword evidence="5 7" id="KW-0472">Membrane</keyword>
<feature type="transmembrane region" description="Helical" evidence="7">
    <location>
        <begin position="555"/>
        <end position="574"/>
    </location>
</feature>
<feature type="compositionally biased region" description="Basic and acidic residues" evidence="6">
    <location>
        <begin position="1627"/>
        <end position="1643"/>
    </location>
</feature>
<evidence type="ECO:0000313" key="9">
    <source>
        <dbReference type="EMBL" id="KAK4305026.1"/>
    </source>
</evidence>
<feature type="region of interest" description="Disordered" evidence="6">
    <location>
        <begin position="1062"/>
        <end position="1117"/>
    </location>
</feature>
<dbReference type="EMBL" id="JAWZYT010002340">
    <property type="protein sequence ID" value="KAK4305026.1"/>
    <property type="molecule type" value="Genomic_DNA"/>
</dbReference>
<proteinExistence type="inferred from homology"/>
<protein>
    <recommendedName>
        <fullName evidence="8">TMC domain-containing protein</fullName>
    </recommendedName>
</protein>
<comment type="caution">
    <text evidence="9">The sequence shown here is derived from an EMBL/GenBank/DDBJ whole genome shotgun (WGS) entry which is preliminary data.</text>
</comment>
<feature type="region of interest" description="Disordered" evidence="6">
    <location>
        <begin position="1727"/>
        <end position="1859"/>
    </location>
</feature>
<comment type="similarity">
    <text evidence="2">Belongs to the TMC family.</text>
</comment>
<evidence type="ECO:0000256" key="7">
    <source>
        <dbReference type="SAM" id="Phobius"/>
    </source>
</evidence>
<feature type="domain" description="TMC" evidence="8">
    <location>
        <begin position="1395"/>
        <end position="1512"/>
    </location>
</feature>
<feature type="transmembrane region" description="Helical" evidence="7">
    <location>
        <begin position="1517"/>
        <end position="1540"/>
    </location>
</feature>
<dbReference type="PANTHER" id="PTHR23302">
    <property type="entry name" value="TRANSMEMBRANE CHANNEL-RELATED"/>
    <property type="match status" value="1"/>
</dbReference>
<keyword evidence="4 7" id="KW-1133">Transmembrane helix</keyword>
<feature type="transmembrane region" description="Helical" evidence="7">
    <location>
        <begin position="1577"/>
        <end position="1599"/>
    </location>
</feature>
<evidence type="ECO:0000256" key="2">
    <source>
        <dbReference type="ARBA" id="ARBA00006510"/>
    </source>
</evidence>
<evidence type="ECO:0000256" key="3">
    <source>
        <dbReference type="ARBA" id="ARBA00022692"/>
    </source>
</evidence>
<keyword evidence="10" id="KW-1185">Reference proteome</keyword>
<feature type="transmembrane region" description="Helical" evidence="7">
    <location>
        <begin position="423"/>
        <end position="441"/>
    </location>
</feature>
<name>A0AAE1PBU8_9EUCA</name>
<evidence type="ECO:0000259" key="8">
    <source>
        <dbReference type="Pfam" id="PF07810"/>
    </source>
</evidence>
<feature type="compositionally biased region" description="Basic and acidic residues" evidence="6">
    <location>
        <begin position="1727"/>
        <end position="1762"/>
    </location>
</feature>
<feature type="compositionally biased region" description="Basic and acidic residues" evidence="6">
    <location>
        <begin position="1065"/>
        <end position="1089"/>
    </location>
</feature>
<dbReference type="InterPro" id="IPR038900">
    <property type="entry name" value="TMC"/>
</dbReference>